<evidence type="ECO:0000256" key="1">
    <source>
        <dbReference type="SAM" id="MobiDB-lite"/>
    </source>
</evidence>
<comment type="caution">
    <text evidence="2">The sequence shown here is derived from an EMBL/GenBank/DDBJ whole genome shotgun (WGS) entry which is preliminary data.</text>
</comment>
<accession>A0ABQ8PA27</accession>
<keyword evidence="3" id="KW-1185">Reference proteome</keyword>
<feature type="compositionally biased region" description="Pro residues" evidence="1">
    <location>
        <begin position="567"/>
        <end position="578"/>
    </location>
</feature>
<sequence length="608" mass="67404">MESQTGYGYRYSGGLGNFDPYQGANRAVRAQELRVSHEIVAPRNGTSICFGFGGSMVLCDSSRSFRLLSISKVLRGSSSTPDLQTSIRREAKSKGGRSQLSQEEKVRIHTFLNLERGRTDPLQTPRDYLRSFRKNCLFELLSLSTDRGYMVSNPSDYDIVFSGIKSHAELGIWRCYCEANGKPMEFLSGRSLLGFFCGTYGVSKTLEMHRSGGVGPGGALRLDISWSDRFALSGFCGERELSSCYLDYVKSRYGEYSAHGNKPGTECKCFEGVLEALYLSIAQKADQLEITNQVLELWPHYVYSVVSSLGTSHMGSRGLLTSISNGLLRDIRDKRSSLTHNERVFGWQFCTLLMGEYKEIPTGLNPSNLEVYATCMDIVTLFMCLTNKAGLGLTVNHDSALNRYLSSLYFTELGFFERSDSYIEWISPYFSREAVTSANNLNKECEFLRIRIQERNQKLNISMCANNRVGLEATDSGCPSDHQASTGSKNSSWFVGWISDNIKKAIGTEEERWPGVENTFYFDKEINQWCQRGPDGKRIINEPPKADNSGLPGASSGGEGGAHLTSLPPPPPPPPPPSSFQRNVSGTGGAGVNSGVRSRYVDIFQSKK</sequence>
<protein>
    <submittedName>
        <fullName evidence="2">Uncharacterized protein</fullName>
    </submittedName>
</protein>
<dbReference type="Proteomes" id="UP001071777">
    <property type="component" value="Unassembled WGS sequence"/>
</dbReference>
<dbReference type="EMBL" id="JAPCXB010000026">
    <property type="protein sequence ID" value="KAJ1614144.1"/>
    <property type="molecule type" value="Genomic_DNA"/>
</dbReference>
<organism evidence="2 3">
    <name type="scientific">Cryptosporidium canis</name>
    <dbReference type="NCBI Taxonomy" id="195482"/>
    <lineage>
        <taxon>Eukaryota</taxon>
        <taxon>Sar</taxon>
        <taxon>Alveolata</taxon>
        <taxon>Apicomplexa</taxon>
        <taxon>Conoidasida</taxon>
        <taxon>Coccidia</taxon>
        <taxon>Eucoccidiorida</taxon>
        <taxon>Eimeriorina</taxon>
        <taxon>Cryptosporidiidae</taxon>
        <taxon>Cryptosporidium</taxon>
    </lineage>
</organism>
<gene>
    <name evidence="2" type="ORF">OJ252_748</name>
</gene>
<proteinExistence type="predicted"/>
<evidence type="ECO:0000313" key="2">
    <source>
        <dbReference type="EMBL" id="KAJ1614144.1"/>
    </source>
</evidence>
<name>A0ABQ8PA27_9CRYT</name>
<feature type="region of interest" description="Disordered" evidence="1">
    <location>
        <begin position="533"/>
        <end position="608"/>
    </location>
</feature>
<evidence type="ECO:0000313" key="3">
    <source>
        <dbReference type="Proteomes" id="UP001071777"/>
    </source>
</evidence>
<reference evidence="2" key="1">
    <citation type="submission" date="2022-10" db="EMBL/GenBank/DDBJ databases">
        <title>Adaptive evolution leads to modifications in subtelomeric GC content in a zoonotic Cryptosporidium species.</title>
        <authorList>
            <person name="Li J."/>
            <person name="Feng Y."/>
            <person name="Xiao L."/>
        </authorList>
    </citation>
    <scope>NUCLEOTIDE SEQUENCE</scope>
    <source>
        <strain evidence="2">25894</strain>
    </source>
</reference>